<name>A0A1X2IAN9_9FUNG</name>
<evidence type="ECO:0000313" key="1">
    <source>
        <dbReference type="EMBL" id="ORZ12822.1"/>
    </source>
</evidence>
<organism evidence="1 2">
    <name type="scientific">Absidia repens</name>
    <dbReference type="NCBI Taxonomy" id="90262"/>
    <lineage>
        <taxon>Eukaryota</taxon>
        <taxon>Fungi</taxon>
        <taxon>Fungi incertae sedis</taxon>
        <taxon>Mucoromycota</taxon>
        <taxon>Mucoromycotina</taxon>
        <taxon>Mucoromycetes</taxon>
        <taxon>Mucorales</taxon>
        <taxon>Cunninghamellaceae</taxon>
        <taxon>Absidia</taxon>
    </lineage>
</organism>
<dbReference type="Proteomes" id="UP000193560">
    <property type="component" value="Unassembled WGS sequence"/>
</dbReference>
<proteinExistence type="predicted"/>
<evidence type="ECO:0000313" key="2">
    <source>
        <dbReference type="Proteomes" id="UP000193560"/>
    </source>
</evidence>
<gene>
    <name evidence="1" type="ORF">BCR42DRAFT_420037</name>
</gene>
<dbReference type="AlphaFoldDB" id="A0A1X2IAN9"/>
<comment type="caution">
    <text evidence="1">The sequence shown here is derived from an EMBL/GenBank/DDBJ whole genome shotgun (WGS) entry which is preliminary data.</text>
</comment>
<dbReference type="OrthoDB" id="2235387at2759"/>
<protein>
    <submittedName>
        <fullName evidence="1">Uncharacterized protein</fullName>
    </submittedName>
</protein>
<reference evidence="1 2" key="1">
    <citation type="submission" date="2016-07" db="EMBL/GenBank/DDBJ databases">
        <title>Pervasive Adenine N6-methylation of Active Genes in Fungi.</title>
        <authorList>
            <consortium name="DOE Joint Genome Institute"/>
            <person name="Mondo S.J."/>
            <person name="Dannebaum R.O."/>
            <person name="Kuo R.C."/>
            <person name="Labutti K."/>
            <person name="Haridas S."/>
            <person name="Kuo A."/>
            <person name="Salamov A."/>
            <person name="Ahrendt S.R."/>
            <person name="Lipzen A."/>
            <person name="Sullivan W."/>
            <person name="Andreopoulos W.B."/>
            <person name="Clum A."/>
            <person name="Lindquist E."/>
            <person name="Daum C."/>
            <person name="Ramamoorthy G.K."/>
            <person name="Gryganskyi A."/>
            <person name="Culley D."/>
            <person name="Magnuson J.K."/>
            <person name="James T.Y."/>
            <person name="O'Malley M.A."/>
            <person name="Stajich J.E."/>
            <person name="Spatafora J.W."/>
            <person name="Visel A."/>
            <person name="Grigoriev I.V."/>
        </authorList>
    </citation>
    <scope>NUCLEOTIDE SEQUENCE [LARGE SCALE GENOMIC DNA]</scope>
    <source>
        <strain evidence="1 2">NRRL 1336</strain>
    </source>
</reference>
<keyword evidence="2" id="KW-1185">Reference proteome</keyword>
<sequence>MNTNFVYHEQHQYEHGHSIANTLHAEELYFADYDYVMTLEANSFEQQHNQAFFDDNHDGDNNNDGDEQILLDADEYNDGDHQEEDLIAMGMETGYNYQDDALLKLIVDVQSYLCETNAGVDRNESPLVGLQYKMYTYLKQRVNDMGIDINTLV</sequence>
<dbReference type="EMBL" id="MCGE01000018">
    <property type="protein sequence ID" value="ORZ12822.1"/>
    <property type="molecule type" value="Genomic_DNA"/>
</dbReference>
<accession>A0A1X2IAN9</accession>